<dbReference type="EMBL" id="GBRH01224623">
    <property type="protein sequence ID" value="JAD73272.1"/>
    <property type="molecule type" value="Transcribed_RNA"/>
</dbReference>
<accession>A0A0A9CP37</accession>
<sequence>MEMAAQHVLYWIPLWYEVKLLFVAWRLLSLWEPKCMLITVLP</sequence>
<evidence type="ECO:0008006" key="2">
    <source>
        <dbReference type="Google" id="ProtNLM"/>
    </source>
</evidence>
<name>A0A0A9CP37_ARUDO</name>
<dbReference type="AlphaFoldDB" id="A0A0A9CP37"/>
<organism evidence="1">
    <name type="scientific">Arundo donax</name>
    <name type="common">Giant reed</name>
    <name type="synonym">Donax arundinaceus</name>
    <dbReference type="NCBI Taxonomy" id="35708"/>
    <lineage>
        <taxon>Eukaryota</taxon>
        <taxon>Viridiplantae</taxon>
        <taxon>Streptophyta</taxon>
        <taxon>Embryophyta</taxon>
        <taxon>Tracheophyta</taxon>
        <taxon>Spermatophyta</taxon>
        <taxon>Magnoliopsida</taxon>
        <taxon>Liliopsida</taxon>
        <taxon>Poales</taxon>
        <taxon>Poaceae</taxon>
        <taxon>PACMAD clade</taxon>
        <taxon>Arundinoideae</taxon>
        <taxon>Arundineae</taxon>
        <taxon>Arundo</taxon>
    </lineage>
</organism>
<evidence type="ECO:0000313" key="1">
    <source>
        <dbReference type="EMBL" id="JAD73272.1"/>
    </source>
</evidence>
<protein>
    <recommendedName>
        <fullName evidence="2">HVA22-like protein</fullName>
    </recommendedName>
</protein>
<proteinExistence type="predicted"/>
<reference evidence="1" key="2">
    <citation type="journal article" date="2015" name="Data Brief">
        <title>Shoot transcriptome of the giant reed, Arundo donax.</title>
        <authorList>
            <person name="Barrero R.A."/>
            <person name="Guerrero F.D."/>
            <person name="Moolhuijzen P."/>
            <person name="Goolsby J.A."/>
            <person name="Tidwell J."/>
            <person name="Bellgard S.E."/>
            <person name="Bellgard M.I."/>
        </authorList>
    </citation>
    <scope>NUCLEOTIDE SEQUENCE</scope>
    <source>
        <tissue evidence="1">Shoot tissue taken approximately 20 cm above the soil surface</tissue>
    </source>
</reference>
<reference evidence="1" key="1">
    <citation type="submission" date="2014-09" db="EMBL/GenBank/DDBJ databases">
        <authorList>
            <person name="Magalhaes I.L.F."/>
            <person name="Oliveira U."/>
            <person name="Santos F.R."/>
            <person name="Vidigal T.H.D.A."/>
            <person name="Brescovit A.D."/>
            <person name="Santos A.J."/>
        </authorList>
    </citation>
    <scope>NUCLEOTIDE SEQUENCE</scope>
    <source>
        <tissue evidence="1">Shoot tissue taken approximately 20 cm above the soil surface</tissue>
    </source>
</reference>